<gene>
    <name evidence="3" type="ORF">O0I10_008771</name>
</gene>
<feature type="region of interest" description="Disordered" evidence="1">
    <location>
        <begin position="244"/>
        <end position="277"/>
    </location>
</feature>
<feature type="compositionally biased region" description="Low complexity" evidence="1">
    <location>
        <begin position="16"/>
        <end position="32"/>
    </location>
</feature>
<accession>A0AAD7UZM4</accession>
<comment type="caution">
    <text evidence="3">The sequence shown here is derived from an EMBL/GenBank/DDBJ whole genome shotgun (WGS) entry which is preliminary data.</text>
</comment>
<dbReference type="InterPro" id="IPR015359">
    <property type="entry name" value="PLC_EF-hand-like"/>
</dbReference>
<sequence length="277" mass="30729">MSNTTETQQQEIGNDTLTEQQQQSNEQQVTTTPLQEKAQDIDTNKERSPSPGSSTDGEQSEQPVHPLGTPISMARLPVPEKKQPSSSSFVTNQADAAVEEITVSDMEEDNDTQHVSVHDDAPSIPASQQDVTPTNDESIKREDSTAMNSLMDDQQPSHMDEDSLHEDGGSEVVKSLLNTTSDDIWGPRTNNDLPQGMKVTRELFNEYSIDESSVMHDQLFELLIKATDLDDTIHQQADAIIQKYRQHDEGHDKVSMDGGDSYDDMKDADREGDPSNQ</sequence>
<reference evidence="3 4" key="1">
    <citation type="submission" date="2023-03" db="EMBL/GenBank/DDBJ databases">
        <title>Genome sequence of Lichtheimia ornata CBS 291.66.</title>
        <authorList>
            <person name="Mohabir J.T."/>
            <person name="Shea T.P."/>
            <person name="Kurbessoian T."/>
            <person name="Berby B."/>
            <person name="Fontaine J."/>
            <person name="Livny J."/>
            <person name="Gnirke A."/>
            <person name="Stajich J.E."/>
            <person name="Cuomo C.A."/>
        </authorList>
    </citation>
    <scope>NUCLEOTIDE SEQUENCE [LARGE SCALE GENOMIC DNA]</scope>
    <source>
        <strain evidence="3">CBS 291.66</strain>
    </source>
</reference>
<dbReference type="Pfam" id="PF09279">
    <property type="entry name" value="EF-hand_like"/>
    <property type="match status" value="1"/>
</dbReference>
<protein>
    <recommendedName>
        <fullName evidence="2">Phosphoinositide-specific phospholipase C EF-hand-like domain-containing protein</fullName>
    </recommendedName>
</protein>
<feature type="compositionally biased region" description="Polar residues" evidence="1">
    <location>
        <begin position="84"/>
        <end position="94"/>
    </location>
</feature>
<feature type="domain" description="Phosphoinositide-specific phospholipase C EF-hand-like" evidence="2">
    <location>
        <begin position="201"/>
        <end position="260"/>
    </location>
</feature>
<keyword evidence="4" id="KW-1185">Reference proteome</keyword>
<feature type="compositionally biased region" description="Basic and acidic residues" evidence="1">
    <location>
        <begin position="245"/>
        <end position="255"/>
    </location>
</feature>
<dbReference type="GeneID" id="83216178"/>
<evidence type="ECO:0000313" key="3">
    <source>
        <dbReference type="EMBL" id="KAJ8655485.1"/>
    </source>
</evidence>
<name>A0AAD7UZM4_9FUNG</name>
<organism evidence="3 4">
    <name type="scientific">Lichtheimia ornata</name>
    <dbReference type="NCBI Taxonomy" id="688661"/>
    <lineage>
        <taxon>Eukaryota</taxon>
        <taxon>Fungi</taxon>
        <taxon>Fungi incertae sedis</taxon>
        <taxon>Mucoromycota</taxon>
        <taxon>Mucoromycotina</taxon>
        <taxon>Mucoromycetes</taxon>
        <taxon>Mucorales</taxon>
        <taxon>Lichtheimiaceae</taxon>
        <taxon>Lichtheimia</taxon>
    </lineage>
</organism>
<feature type="compositionally biased region" description="Polar residues" evidence="1">
    <location>
        <begin position="1"/>
        <end position="15"/>
    </location>
</feature>
<dbReference type="AlphaFoldDB" id="A0AAD7UZM4"/>
<evidence type="ECO:0000313" key="4">
    <source>
        <dbReference type="Proteomes" id="UP001234581"/>
    </source>
</evidence>
<evidence type="ECO:0000259" key="2">
    <source>
        <dbReference type="Pfam" id="PF09279"/>
    </source>
</evidence>
<feature type="region of interest" description="Disordered" evidence="1">
    <location>
        <begin position="1"/>
        <end position="143"/>
    </location>
</feature>
<feature type="compositionally biased region" description="Polar residues" evidence="1">
    <location>
        <begin position="125"/>
        <end position="136"/>
    </location>
</feature>
<dbReference type="EMBL" id="JARTCD010000048">
    <property type="protein sequence ID" value="KAJ8655485.1"/>
    <property type="molecule type" value="Genomic_DNA"/>
</dbReference>
<dbReference type="RefSeq" id="XP_058340398.1">
    <property type="nucleotide sequence ID" value="XM_058488772.1"/>
</dbReference>
<feature type="compositionally biased region" description="Basic and acidic residues" evidence="1">
    <location>
        <begin position="37"/>
        <end position="48"/>
    </location>
</feature>
<evidence type="ECO:0000256" key="1">
    <source>
        <dbReference type="SAM" id="MobiDB-lite"/>
    </source>
</evidence>
<feature type="compositionally biased region" description="Basic and acidic residues" evidence="1">
    <location>
        <begin position="263"/>
        <end position="277"/>
    </location>
</feature>
<dbReference type="Proteomes" id="UP001234581">
    <property type="component" value="Unassembled WGS sequence"/>
</dbReference>
<feature type="compositionally biased region" description="Polar residues" evidence="1">
    <location>
        <begin position="50"/>
        <end position="62"/>
    </location>
</feature>
<proteinExistence type="predicted"/>